<evidence type="ECO:0000259" key="1">
    <source>
        <dbReference type="PROSITE" id="PS51677"/>
    </source>
</evidence>
<feature type="non-terminal residue" evidence="2">
    <location>
        <position position="85"/>
    </location>
</feature>
<accession>A0ABS9RN33</accession>
<dbReference type="SUPFAM" id="SSF88713">
    <property type="entry name" value="Glycoside hydrolase/deacetylase"/>
    <property type="match status" value="1"/>
</dbReference>
<feature type="domain" description="NodB homology" evidence="1">
    <location>
        <begin position="65"/>
        <end position="85"/>
    </location>
</feature>
<organism evidence="2 3">
    <name type="scientific">Aestuariibaculum lutulentum</name>
    <dbReference type="NCBI Taxonomy" id="2920935"/>
    <lineage>
        <taxon>Bacteria</taxon>
        <taxon>Pseudomonadati</taxon>
        <taxon>Bacteroidota</taxon>
        <taxon>Flavobacteriia</taxon>
        <taxon>Flavobacteriales</taxon>
        <taxon>Flavobacteriaceae</taxon>
    </lineage>
</organism>
<protein>
    <recommendedName>
        <fullName evidence="1">NodB homology domain-containing protein</fullName>
    </recommendedName>
</protein>
<evidence type="ECO:0000313" key="3">
    <source>
        <dbReference type="Proteomes" id="UP001156141"/>
    </source>
</evidence>
<comment type="caution">
    <text evidence="2">The sequence shown here is derived from an EMBL/GenBank/DDBJ whole genome shotgun (WGS) entry which is preliminary data.</text>
</comment>
<sequence>PSAIDAVPAGTNVDIEGNGEILKITAEPVTGTRRAVAGPDGRIADVVFDRMPSPDVVERTGYRPGLLALTFDDGPDPTWTPRILD</sequence>
<name>A0ABS9RN33_9FLAO</name>
<dbReference type="PROSITE" id="PS51677">
    <property type="entry name" value="NODB"/>
    <property type="match status" value="1"/>
</dbReference>
<dbReference type="EMBL" id="JAKVQD010000263">
    <property type="protein sequence ID" value="MCH4554360.1"/>
    <property type="molecule type" value="Genomic_DNA"/>
</dbReference>
<dbReference type="InterPro" id="IPR011330">
    <property type="entry name" value="Glyco_hydro/deAcase_b/a-brl"/>
</dbReference>
<dbReference type="Proteomes" id="UP001156141">
    <property type="component" value="Unassembled WGS sequence"/>
</dbReference>
<gene>
    <name evidence="2" type="ORF">MKW35_17195</name>
</gene>
<keyword evidence="3" id="KW-1185">Reference proteome</keyword>
<proteinExistence type="predicted"/>
<evidence type="ECO:0000313" key="2">
    <source>
        <dbReference type="EMBL" id="MCH4554360.1"/>
    </source>
</evidence>
<reference evidence="2" key="1">
    <citation type="submission" date="2022-02" db="EMBL/GenBank/DDBJ databases">
        <title>Aestuariibaculum sp., a marine bacterium isolated from sediment in Guangxi.</title>
        <authorList>
            <person name="Ying J."/>
        </authorList>
    </citation>
    <scope>NUCLEOTIDE SEQUENCE</scope>
    <source>
        <strain evidence="2">L182</strain>
    </source>
</reference>
<dbReference type="InterPro" id="IPR002509">
    <property type="entry name" value="NODB_dom"/>
</dbReference>
<feature type="non-terminal residue" evidence="2">
    <location>
        <position position="1"/>
    </location>
</feature>